<dbReference type="InterPro" id="IPR043905">
    <property type="entry name" value="DUF5771"/>
</dbReference>
<name>A0A3G5A9N2_9VIRU</name>
<protein>
    <submittedName>
        <fullName evidence="2">Uncharacterized protein</fullName>
    </submittedName>
</protein>
<dbReference type="Pfam" id="PF19075">
    <property type="entry name" value="DUF5771"/>
    <property type="match status" value="1"/>
</dbReference>
<dbReference type="EMBL" id="MK072396">
    <property type="protein sequence ID" value="AYV83935.1"/>
    <property type="molecule type" value="Genomic_DNA"/>
</dbReference>
<gene>
    <name evidence="2" type="ORF">Hyperionvirus14_24</name>
</gene>
<feature type="compositionally biased region" description="Basic residues" evidence="1">
    <location>
        <begin position="65"/>
        <end position="74"/>
    </location>
</feature>
<evidence type="ECO:0000313" key="2">
    <source>
        <dbReference type="EMBL" id="AYV83935.1"/>
    </source>
</evidence>
<sequence length="205" mass="23405">MARSRSKSQNCRPGEIKRKAYSRKTSRGKTHVAASCITATSQSGQKRSVSQKRYLAQRAKIQKEARRRFSRQTPKKCPPGKILREGYHRKSYKRTSRGKSVSVKGAWVPPTCAPSINRQKGKRLFSLERGALGKYGYEDLHELTTQQRHKALDKALSEGIKPLPLLRRVNALYVLNKRKDPALAQKIHSDVDYIRNTKAYQNRST</sequence>
<organism evidence="2">
    <name type="scientific">Hyperionvirus sp</name>
    <dbReference type="NCBI Taxonomy" id="2487770"/>
    <lineage>
        <taxon>Viruses</taxon>
        <taxon>Varidnaviria</taxon>
        <taxon>Bamfordvirae</taxon>
        <taxon>Nucleocytoviricota</taxon>
        <taxon>Megaviricetes</taxon>
        <taxon>Imitervirales</taxon>
        <taxon>Mimiviridae</taxon>
        <taxon>Klosneuvirinae</taxon>
    </lineage>
</organism>
<evidence type="ECO:0000256" key="1">
    <source>
        <dbReference type="SAM" id="MobiDB-lite"/>
    </source>
</evidence>
<proteinExistence type="predicted"/>
<feature type="region of interest" description="Disordered" evidence="1">
    <location>
        <begin position="1"/>
        <end position="83"/>
    </location>
</feature>
<feature type="compositionally biased region" description="Basic residues" evidence="1">
    <location>
        <begin position="19"/>
        <end position="30"/>
    </location>
</feature>
<accession>A0A3G5A9N2</accession>
<reference evidence="2" key="1">
    <citation type="submission" date="2018-10" db="EMBL/GenBank/DDBJ databases">
        <title>Hidden diversity of soil giant viruses.</title>
        <authorList>
            <person name="Schulz F."/>
            <person name="Alteio L."/>
            <person name="Goudeau D."/>
            <person name="Ryan E.M."/>
            <person name="Malmstrom R.R."/>
            <person name="Blanchard J."/>
            <person name="Woyke T."/>
        </authorList>
    </citation>
    <scope>NUCLEOTIDE SEQUENCE</scope>
    <source>
        <strain evidence="2">HYV1</strain>
    </source>
</reference>
<feature type="compositionally biased region" description="Polar residues" evidence="1">
    <location>
        <begin position="37"/>
        <end position="48"/>
    </location>
</feature>